<name>A0A6J1P9Q0_BICAN</name>
<dbReference type="InterPro" id="IPR029240">
    <property type="entry name" value="MMS19_N"/>
</dbReference>
<organism evidence="8 9">
    <name type="scientific">Bicyclus anynana</name>
    <name type="common">Squinting bush brown butterfly</name>
    <dbReference type="NCBI Taxonomy" id="110368"/>
    <lineage>
        <taxon>Eukaryota</taxon>
        <taxon>Metazoa</taxon>
        <taxon>Ecdysozoa</taxon>
        <taxon>Arthropoda</taxon>
        <taxon>Hexapoda</taxon>
        <taxon>Insecta</taxon>
        <taxon>Pterygota</taxon>
        <taxon>Neoptera</taxon>
        <taxon>Endopterygota</taxon>
        <taxon>Lepidoptera</taxon>
        <taxon>Glossata</taxon>
        <taxon>Ditrysia</taxon>
        <taxon>Papilionoidea</taxon>
        <taxon>Nymphalidae</taxon>
        <taxon>Satyrinae</taxon>
        <taxon>Satyrini</taxon>
        <taxon>Mycalesina</taxon>
        <taxon>Bicyclus</taxon>
    </lineage>
</organism>
<dbReference type="GO" id="GO:0006281">
    <property type="term" value="P:DNA repair"/>
    <property type="evidence" value="ECO:0007669"/>
    <property type="project" value="UniProtKB-UniRule"/>
</dbReference>
<evidence type="ECO:0000313" key="8">
    <source>
        <dbReference type="Proteomes" id="UP001652582"/>
    </source>
</evidence>
<accession>A0A6J1P9Q0</accession>
<evidence type="ECO:0000313" key="9">
    <source>
        <dbReference type="RefSeq" id="XP_023954524.2"/>
    </source>
</evidence>
<protein>
    <recommendedName>
        <fullName evidence="5">MMS19 nucleotide excision repair protein</fullName>
    </recommendedName>
</protein>
<dbReference type="GO" id="GO:0016226">
    <property type="term" value="P:iron-sulfur cluster assembly"/>
    <property type="evidence" value="ECO:0007669"/>
    <property type="project" value="UniProtKB-UniRule"/>
</dbReference>
<dbReference type="GO" id="GO:0005634">
    <property type="term" value="C:nucleus"/>
    <property type="evidence" value="ECO:0007669"/>
    <property type="project" value="UniProtKB-SubCell"/>
</dbReference>
<gene>
    <name evidence="9" type="primary">LOC112058079</name>
</gene>
<keyword evidence="5" id="KW-0227">DNA damage</keyword>
<dbReference type="SUPFAM" id="SSF48371">
    <property type="entry name" value="ARM repeat"/>
    <property type="match status" value="2"/>
</dbReference>
<dbReference type="InterPro" id="IPR024687">
    <property type="entry name" value="MMS19_C"/>
</dbReference>
<comment type="subcellular location">
    <subcellularLocation>
        <location evidence="5">Cytoplasm</location>
        <location evidence="5">Cytoskeleton</location>
        <location evidence="5">Spindle</location>
    </subcellularLocation>
    <subcellularLocation>
        <location evidence="1 5">Nucleus</location>
    </subcellularLocation>
</comment>
<dbReference type="GO" id="GO:0097361">
    <property type="term" value="C:cytosolic [4Fe-4S] assembly targeting complex"/>
    <property type="evidence" value="ECO:0007669"/>
    <property type="project" value="UniProtKB-UniRule"/>
</dbReference>
<dbReference type="PANTHER" id="PTHR12891:SF0">
    <property type="entry name" value="MMS19 NUCLEOTIDE EXCISION REPAIR PROTEIN HOMOLOG"/>
    <property type="match status" value="1"/>
</dbReference>
<keyword evidence="4 5" id="KW-0539">Nucleus</keyword>
<dbReference type="Pfam" id="PF12460">
    <property type="entry name" value="MMS19_C"/>
    <property type="match status" value="1"/>
</dbReference>
<dbReference type="Pfam" id="PF14500">
    <property type="entry name" value="MMS19_N"/>
    <property type="match status" value="1"/>
</dbReference>
<dbReference type="GO" id="GO:0005819">
    <property type="term" value="C:spindle"/>
    <property type="evidence" value="ECO:0007669"/>
    <property type="project" value="UniProtKB-SubCell"/>
</dbReference>
<sequence length="971" mass="109839">MEPIWFKPDLAEQIIKTDDLFDQTQSIVTDIVSGRLDLTCLTENMAGTLTNKDAECRERGMKFFTKILKEIPKDYLSEMQIKFISKFYVDRLKDNHRVIPSVLEGYLAIVDMRNYNVQYSGEYFTILFREVACQSQVRQDRYNIYLTIQKILDMDVQYTQSLGPDFVYGFISSMDGERDPRNLLYLFNFLPKFLNKVPLGHLVEEMFEVISCYYPIDFHPSPNDPAAVSRNELAAALCPCLCAVPEFAEHCLLLLIEKLDSSLRVAKIDSLMLLAESCKTFKPQSYGPFLKALWSSIQREISHKTDEEIKLAAHEALSALVAKLSTAADTDQSFENLIKGILISMQTAVAEASTVVQFVQVTKTLLTAANASKQSCEIITKSMIPAVIAYYEFKTSPKLQIASLDFLGDLYDMADHWAVVELIEKQVDEIPQLCLNAVSVPSKEYQLAGFKTLIRVMRALKTDLVLPFVEILMYNVQHSLDDELLGVSVQTIHAISRKYPELMMSLVVQGKCDINNLTADKTALQKRLNLLSNLASIDDFTKIIIEEMLKAITTNDEDASKVVQALNTSISNTSLYSEDKVAQIESDHGLIESILAWLLKEIKTSTQDSLDNGCTLISNTISSLPVEKQLKVLSRHTNEILGQWKIDDTYFQVLECLYRSVNQGVYNAHFEELLSLALNLSLNSESAVVRLKACYMVAHFLNKVDSGQKFELLYEILKNYLSSCGREDEDFCPRLINLYGWITKALVLRGSDLFQFWLNKIVIAISNPECSKAASESIRTIMTDTSNCLSSRQHCRSSLLYKQRMFQAFTNMSEKIGPPGPDKEAYYLSWAYVLEKTPKTVLNNEISKIVPLAIDALEYDNKDLLTVMIDLLIHFVQGKNAIVTDSLQTILPRMINLTTYTKSMDVRIKSLQCIYELANGCPTRALLPHKQCTLLALAPALDDRKRLARHAAVRARTRWFLVGAPGEDKQD</sequence>
<dbReference type="InterPro" id="IPR039920">
    <property type="entry name" value="MMS19"/>
</dbReference>
<dbReference type="Gene3D" id="1.25.10.10">
    <property type="entry name" value="Leucine-rich Repeat Variant"/>
    <property type="match status" value="2"/>
</dbReference>
<evidence type="ECO:0000256" key="5">
    <source>
        <dbReference type="RuleBase" id="RU367072"/>
    </source>
</evidence>
<keyword evidence="5" id="KW-0234">DNA repair</keyword>
<feature type="domain" description="MMS19 N-terminal" evidence="7">
    <location>
        <begin position="44"/>
        <end position="302"/>
    </location>
</feature>
<dbReference type="InterPro" id="IPR011989">
    <property type="entry name" value="ARM-like"/>
</dbReference>
<evidence type="ECO:0000259" key="6">
    <source>
        <dbReference type="Pfam" id="PF12460"/>
    </source>
</evidence>
<evidence type="ECO:0000256" key="4">
    <source>
        <dbReference type="ARBA" id="ARBA00023242"/>
    </source>
</evidence>
<dbReference type="PANTHER" id="PTHR12891">
    <property type="entry name" value="DNA REPAIR/TRANSCRIPTION PROTEIN MET18/MMS19"/>
    <property type="match status" value="1"/>
</dbReference>
<dbReference type="OrthoDB" id="342900at2759"/>
<comment type="function">
    <text evidence="5">Key component of the cytosolic iron-sulfur protein assembly (CIA) complex, a multiprotein complex that mediates the incorporation of iron-sulfur cluster into apoproteins specifically involved in DNA metabolism and genomic integrity. In the CIA complex, MMS19 acts as an adapter between early-acting CIA components and a subset of cellular target iron-sulfur proteins.</text>
</comment>
<dbReference type="RefSeq" id="XP_023954524.2">
    <property type="nucleotide sequence ID" value="XM_024098756.2"/>
</dbReference>
<evidence type="ECO:0000256" key="3">
    <source>
        <dbReference type="ARBA" id="ARBA00022737"/>
    </source>
</evidence>
<dbReference type="GeneID" id="112058079"/>
<proteinExistence type="inferred from homology"/>
<keyword evidence="3" id="KW-0677">Repeat</keyword>
<keyword evidence="5" id="KW-0963">Cytoplasm</keyword>
<dbReference type="KEGG" id="bany:112058079"/>
<keyword evidence="5" id="KW-0206">Cytoskeleton</keyword>
<dbReference type="InterPro" id="IPR016024">
    <property type="entry name" value="ARM-type_fold"/>
</dbReference>
<feature type="domain" description="MMS19 C-terminal" evidence="6">
    <location>
        <begin position="560"/>
        <end position="917"/>
    </location>
</feature>
<comment type="subunit">
    <text evidence="5">Component of the CIA complex.</text>
</comment>
<evidence type="ECO:0000259" key="7">
    <source>
        <dbReference type="Pfam" id="PF14500"/>
    </source>
</evidence>
<evidence type="ECO:0000256" key="1">
    <source>
        <dbReference type="ARBA" id="ARBA00004123"/>
    </source>
</evidence>
<dbReference type="AlphaFoldDB" id="A0A6J1P9Q0"/>
<dbReference type="Proteomes" id="UP001652582">
    <property type="component" value="Chromosome 13"/>
</dbReference>
<comment type="similarity">
    <text evidence="2 5">Belongs to the MET18/MMS19 family.</text>
</comment>
<evidence type="ECO:0000256" key="2">
    <source>
        <dbReference type="ARBA" id="ARBA00009340"/>
    </source>
</evidence>
<keyword evidence="8" id="KW-1185">Reference proteome</keyword>
<reference evidence="9" key="1">
    <citation type="submission" date="2025-08" db="UniProtKB">
        <authorList>
            <consortium name="RefSeq"/>
        </authorList>
    </citation>
    <scope>IDENTIFICATION</scope>
</reference>
<dbReference type="GO" id="GO:0051604">
    <property type="term" value="P:protein maturation"/>
    <property type="evidence" value="ECO:0007669"/>
    <property type="project" value="UniProtKB-UniRule"/>
</dbReference>